<feature type="domain" description="PA" evidence="14">
    <location>
        <begin position="390"/>
        <end position="482"/>
    </location>
</feature>
<feature type="domain" description="Inhibitor I9" evidence="15">
    <location>
        <begin position="36"/>
        <end position="124"/>
    </location>
</feature>
<organism evidence="17 18">
    <name type="scientific">Momordica charantia</name>
    <name type="common">Bitter gourd</name>
    <name type="synonym">Balsam pear</name>
    <dbReference type="NCBI Taxonomy" id="3673"/>
    <lineage>
        <taxon>Eukaryota</taxon>
        <taxon>Viridiplantae</taxon>
        <taxon>Streptophyta</taxon>
        <taxon>Embryophyta</taxon>
        <taxon>Tracheophyta</taxon>
        <taxon>Spermatophyta</taxon>
        <taxon>Magnoliopsida</taxon>
        <taxon>eudicotyledons</taxon>
        <taxon>Gunneridae</taxon>
        <taxon>Pentapetalae</taxon>
        <taxon>rosids</taxon>
        <taxon>fabids</taxon>
        <taxon>Cucurbitales</taxon>
        <taxon>Cucurbitaceae</taxon>
        <taxon>Momordiceae</taxon>
        <taxon>Momordica</taxon>
    </lineage>
</organism>
<feature type="chain" id="PRO_5027002546" evidence="12">
    <location>
        <begin position="24"/>
        <end position="783"/>
    </location>
</feature>
<dbReference type="PANTHER" id="PTHR10795">
    <property type="entry name" value="PROPROTEIN CONVERTASE SUBTILISIN/KEXIN"/>
    <property type="match status" value="1"/>
</dbReference>
<dbReference type="Pfam" id="PF00082">
    <property type="entry name" value="Peptidase_S8"/>
    <property type="match status" value="1"/>
</dbReference>
<dbReference type="FunFam" id="3.50.30.30:FF:000005">
    <property type="entry name" value="subtilisin-like protease SBT1.5"/>
    <property type="match status" value="1"/>
</dbReference>
<dbReference type="InterPro" id="IPR010259">
    <property type="entry name" value="S8pro/Inhibitor_I9"/>
</dbReference>
<evidence type="ECO:0000256" key="10">
    <source>
        <dbReference type="PIRSR" id="PIRSR615500-1"/>
    </source>
</evidence>
<gene>
    <name evidence="18" type="primary">LOC111005013</name>
</gene>
<comment type="subcellular location">
    <subcellularLocation>
        <location evidence="2">Secreted</location>
        <location evidence="2">Extracellular space</location>
        <location evidence="2">Apoplast</location>
    </subcellularLocation>
</comment>
<dbReference type="GO" id="GO:0048046">
    <property type="term" value="C:apoplast"/>
    <property type="evidence" value="ECO:0007669"/>
    <property type="project" value="UniProtKB-SubCell"/>
</dbReference>
<feature type="active site" description="Charge relay system" evidence="10 11">
    <location>
        <position position="568"/>
    </location>
</feature>
<dbReference type="Pfam" id="PF17766">
    <property type="entry name" value="fn3_6"/>
    <property type="match status" value="1"/>
</dbReference>
<dbReference type="InterPro" id="IPR041469">
    <property type="entry name" value="Subtilisin-like_FN3"/>
</dbReference>
<keyword evidence="6 11" id="KW-0645">Protease</keyword>
<keyword evidence="9 11" id="KW-0720">Serine protease</keyword>
<comment type="function">
    <text evidence="1">Required for arbuscular mycorrhiza (AM) development during AM symbiosis with AM fungi (e.g. Glomeromycota intraradices).</text>
</comment>
<evidence type="ECO:0000259" key="15">
    <source>
        <dbReference type="Pfam" id="PF05922"/>
    </source>
</evidence>
<dbReference type="PRINTS" id="PR00723">
    <property type="entry name" value="SUBTILISIN"/>
</dbReference>
<accession>A0A6J1BV63</accession>
<dbReference type="RefSeq" id="XP_022132048.1">
    <property type="nucleotide sequence ID" value="XM_022276356.1"/>
</dbReference>
<evidence type="ECO:0000256" key="6">
    <source>
        <dbReference type="ARBA" id="ARBA00022670"/>
    </source>
</evidence>
<keyword evidence="8 11" id="KW-0378">Hydrolase</keyword>
<keyword evidence="4" id="KW-0052">Apoplast</keyword>
<proteinExistence type="inferred from homology"/>
<dbReference type="InterPro" id="IPR045051">
    <property type="entry name" value="SBT"/>
</dbReference>
<evidence type="ECO:0000256" key="1">
    <source>
        <dbReference type="ARBA" id="ARBA00002076"/>
    </source>
</evidence>
<evidence type="ECO:0000256" key="4">
    <source>
        <dbReference type="ARBA" id="ARBA00022523"/>
    </source>
</evidence>
<dbReference type="CDD" id="cd02120">
    <property type="entry name" value="PA_subtilisin_like"/>
    <property type="match status" value="1"/>
</dbReference>
<keyword evidence="17" id="KW-1185">Reference proteome</keyword>
<dbReference type="Proteomes" id="UP000504603">
    <property type="component" value="Unplaced"/>
</dbReference>
<keyword evidence="5" id="KW-0964">Secreted</keyword>
<comment type="similarity">
    <text evidence="3 11">Belongs to the peptidase S8 family.</text>
</comment>
<feature type="domain" description="Peptidase S8/S53" evidence="13">
    <location>
        <begin position="149"/>
        <end position="626"/>
    </location>
</feature>
<evidence type="ECO:0000313" key="18">
    <source>
        <dbReference type="RefSeq" id="XP_022132048.1"/>
    </source>
</evidence>
<dbReference type="InterPro" id="IPR037045">
    <property type="entry name" value="S8pro/Inhibitor_I9_sf"/>
</dbReference>
<evidence type="ECO:0000259" key="16">
    <source>
        <dbReference type="Pfam" id="PF17766"/>
    </source>
</evidence>
<protein>
    <submittedName>
        <fullName evidence="18">CO(2)-response secreted protease-like isoform X1</fullName>
    </submittedName>
</protein>
<dbReference type="Pfam" id="PF05922">
    <property type="entry name" value="Inhibitor_I9"/>
    <property type="match status" value="1"/>
</dbReference>
<dbReference type="PROSITE" id="PS00138">
    <property type="entry name" value="SUBTILASE_SER"/>
    <property type="match status" value="1"/>
</dbReference>
<evidence type="ECO:0000256" key="3">
    <source>
        <dbReference type="ARBA" id="ARBA00011073"/>
    </source>
</evidence>
<dbReference type="CDD" id="cd04852">
    <property type="entry name" value="Peptidases_S8_3"/>
    <property type="match status" value="1"/>
</dbReference>
<sequence length="783" mass="84241">MASLPHLLLLLLLLLFFLSAVSSSIATLQNHLPKHYVVYMGSGGSNNGGEDDQTAAELDYLQLLSTLIPRKNRKEKEERSREVVHQYHHAFRGFSAMLTEEEASSLSGIDGIVSVFPDPTLQLHTTRSWDFLDSIAGLRPPPHSYPSSSDVIVGVIDTGIWPESRSFSDEGLGEIPSKWKGICMEASDFKKSNCNRKLIGARYYNAIEPNGNDSRVGVPKGTPRDSLGHGTHTSSIAAGARVLDTSYFGLARGTARGGGAPSTRIASYKVCSGVGCSGAAILKAIDDAVKDGVDIISISIGIGSPLFQSDYLNDPIAIGAFHAHQMGVLVVCSAGNDGPDPNTVGNVAPWILTVAASNIDRDFQSTVVLGNGKTFQGTAINLSNLTSSKTYPLVFGKDAAAKFTPISEARNCYPGSLDRAKVAGKIVVCASEDVTTSRTIKELVVQDAKAIGLILINEASKTVPVDSNIFPLTQVGNSEGLQILEYINSTKNPTATILRTVEVPRFKPAPLVAYFSSRGPSSLTENILKPDITAPGVSILAAIVPKSEADSGLIGKKSSDYAMRSGTSMACPHVAGAAAFIKLIHHDWSSSMIKSALMTTATLYDNQRKFMRNSTNNPSNPHEMGAGEISPIKALNPGLVFESTTEDYLRFLCYFGYSNKIIRSMSKQNFTCPKTSNEDLISSVNYPSISISKLDRRQAPKVIERTVTNVGAANTTYIAKVHSSEGLIVKVIPSKIVFSENVKKVTFKVLFFGKEARSGYNFGTITWRDDVHSVRTVFAVNVE</sequence>
<dbReference type="GO" id="GO:0009609">
    <property type="term" value="P:response to symbiotic bacterium"/>
    <property type="evidence" value="ECO:0007669"/>
    <property type="project" value="UniProtKB-ARBA"/>
</dbReference>
<dbReference type="Gene3D" id="3.40.50.200">
    <property type="entry name" value="Peptidase S8/S53 domain"/>
    <property type="match status" value="1"/>
</dbReference>
<evidence type="ECO:0000256" key="8">
    <source>
        <dbReference type="ARBA" id="ARBA00022801"/>
    </source>
</evidence>
<evidence type="ECO:0000256" key="5">
    <source>
        <dbReference type="ARBA" id="ARBA00022525"/>
    </source>
</evidence>
<evidence type="ECO:0000313" key="17">
    <source>
        <dbReference type="Proteomes" id="UP000504603"/>
    </source>
</evidence>
<dbReference type="GO" id="GO:0006508">
    <property type="term" value="P:proteolysis"/>
    <property type="evidence" value="ECO:0007669"/>
    <property type="project" value="UniProtKB-KW"/>
</dbReference>
<reference evidence="18" key="1">
    <citation type="submission" date="2025-08" db="UniProtKB">
        <authorList>
            <consortium name="RefSeq"/>
        </authorList>
    </citation>
    <scope>IDENTIFICATION</scope>
    <source>
        <strain evidence="18">OHB3-1</strain>
    </source>
</reference>
<dbReference type="GO" id="GO:0009610">
    <property type="term" value="P:response to symbiotic fungus"/>
    <property type="evidence" value="ECO:0007669"/>
    <property type="project" value="UniProtKB-ARBA"/>
</dbReference>
<dbReference type="InterPro" id="IPR015500">
    <property type="entry name" value="Peptidase_S8_subtilisin-rel"/>
</dbReference>
<dbReference type="InterPro" id="IPR000209">
    <property type="entry name" value="Peptidase_S8/S53_dom"/>
</dbReference>
<evidence type="ECO:0000256" key="9">
    <source>
        <dbReference type="ARBA" id="ARBA00022825"/>
    </source>
</evidence>
<dbReference type="SUPFAM" id="SSF52743">
    <property type="entry name" value="Subtilisin-like"/>
    <property type="match status" value="1"/>
</dbReference>
<dbReference type="OrthoDB" id="10256524at2759"/>
<dbReference type="InterPro" id="IPR036852">
    <property type="entry name" value="Peptidase_S8/S53_dom_sf"/>
</dbReference>
<dbReference type="AlphaFoldDB" id="A0A6J1BV63"/>
<evidence type="ECO:0000256" key="12">
    <source>
        <dbReference type="SAM" id="SignalP"/>
    </source>
</evidence>
<dbReference type="Pfam" id="PF02225">
    <property type="entry name" value="PA"/>
    <property type="match status" value="1"/>
</dbReference>
<name>A0A6J1BV63_MOMCH</name>
<evidence type="ECO:0000256" key="11">
    <source>
        <dbReference type="PROSITE-ProRule" id="PRU01240"/>
    </source>
</evidence>
<dbReference type="Gene3D" id="2.60.40.2310">
    <property type="match status" value="1"/>
</dbReference>
<dbReference type="InterPro" id="IPR034197">
    <property type="entry name" value="Peptidases_S8_3"/>
</dbReference>
<feature type="domain" description="Subtilisin-like protease fibronectin type-III" evidence="16">
    <location>
        <begin position="684"/>
        <end position="780"/>
    </location>
</feature>
<evidence type="ECO:0000259" key="14">
    <source>
        <dbReference type="Pfam" id="PF02225"/>
    </source>
</evidence>
<dbReference type="InterPro" id="IPR003137">
    <property type="entry name" value="PA_domain"/>
</dbReference>
<dbReference type="FunFam" id="3.40.50.200:FF:000006">
    <property type="entry name" value="Subtilisin-like protease SBT1.5"/>
    <property type="match status" value="1"/>
</dbReference>
<dbReference type="Gene3D" id="3.50.30.30">
    <property type="match status" value="1"/>
</dbReference>
<dbReference type="GeneID" id="111005013"/>
<feature type="active site" description="Charge relay system" evidence="10 11">
    <location>
        <position position="157"/>
    </location>
</feature>
<feature type="signal peptide" evidence="12">
    <location>
        <begin position="1"/>
        <end position="23"/>
    </location>
</feature>
<dbReference type="GO" id="GO:0004252">
    <property type="term" value="F:serine-type endopeptidase activity"/>
    <property type="evidence" value="ECO:0007669"/>
    <property type="project" value="UniProtKB-UniRule"/>
</dbReference>
<keyword evidence="7 12" id="KW-0732">Signal</keyword>
<feature type="active site" description="Charge relay system" evidence="10 11">
    <location>
        <position position="229"/>
    </location>
</feature>
<dbReference type="InterPro" id="IPR023828">
    <property type="entry name" value="Peptidase_S8_Ser-AS"/>
</dbReference>
<dbReference type="KEGG" id="mcha:111005013"/>
<evidence type="ECO:0000256" key="2">
    <source>
        <dbReference type="ARBA" id="ARBA00004271"/>
    </source>
</evidence>
<evidence type="ECO:0000259" key="13">
    <source>
        <dbReference type="Pfam" id="PF00082"/>
    </source>
</evidence>
<dbReference type="Gene3D" id="3.30.70.80">
    <property type="entry name" value="Peptidase S8 propeptide/proteinase inhibitor I9"/>
    <property type="match status" value="1"/>
</dbReference>
<evidence type="ECO:0000256" key="7">
    <source>
        <dbReference type="ARBA" id="ARBA00022729"/>
    </source>
</evidence>
<dbReference type="PROSITE" id="PS51892">
    <property type="entry name" value="SUBTILASE"/>
    <property type="match status" value="1"/>
</dbReference>